<name>A0A6N2RV08_9FIRM</name>
<gene>
    <name evidence="1" type="ORF">BGLFYP119_00833</name>
</gene>
<proteinExistence type="predicted"/>
<evidence type="ECO:0000313" key="1">
    <source>
        <dbReference type="EMBL" id="VYS84887.1"/>
    </source>
</evidence>
<dbReference type="EMBL" id="CACRST010000009">
    <property type="protein sequence ID" value="VYS84887.1"/>
    <property type="molecule type" value="Genomic_DNA"/>
</dbReference>
<accession>A0A6N2RV08</accession>
<dbReference type="AlphaFoldDB" id="A0A6N2RV08"/>
<organism evidence="1">
    <name type="scientific">Blautia glucerasea</name>
    <dbReference type="NCBI Taxonomy" id="536633"/>
    <lineage>
        <taxon>Bacteria</taxon>
        <taxon>Bacillati</taxon>
        <taxon>Bacillota</taxon>
        <taxon>Clostridia</taxon>
        <taxon>Lachnospirales</taxon>
        <taxon>Lachnospiraceae</taxon>
        <taxon>Blautia</taxon>
    </lineage>
</organism>
<protein>
    <submittedName>
        <fullName evidence="1">Uncharacterized protein</fullName>
    </submittedName>
</protein>
<dbReference type="RefSeq" id="WP_156353066.1">
    <property type="nucleotide sequence ID" value="NZ_CACRST010000009.1"/>
</dbReference>
<sequence length="64" mass="7129">MSVMDGCESQHRTSTLEEKVCPKCGKEVEVFTSRGKITEDTACECGYVFKAEEAVPLKTEPKEK</sequence>
<reference evidence="1" key="1">
    <citation type="submission" date="2019-11" db="EMBL/GenBank/DDBJ databases">
        <authorList>
            <person name="Feng L."/>
        </authorList>
    </citation>
    <scope>NUCLEOTIDE SEQUENCE</scope>
    <source>
        <strain evidence="1">BgluceraseaLFYP119</strain>
    </source>
</reference>